<dbReference type="GO" id="GO:0004792">
    <property type="term" value="F:thiosulfate-cyanide sulfurtransferase activity"/>
    <property type="evidence" value="ECO:0007669"/>
    <property type="project" value="TreeGrafter"/>
</dbReference>
<dbReference type="InterPro" id="IPR001763">
    <property type="entry name" value="Rhodanese-like_dom"/>
</dbReference>
<dbReference type="Pfam" id="PF00581">
    <property type="entry name" value="Rhodanese"/>
    <property type="match status" value="3"/>
</dbReference>
<keyword evidence="1" id="KW-0732">Signal</keyword>
<reference evidence="3 4" key="1">
    <citation type="submission" date="2020-02" db="EMBL/GenBank/DDBJ databases">
        <authorList>
            <person name="Zhang X.-Y."/>
        </authorList>
    </citation>
    <scope>NUCLEOTIDE SEQUENCE [LARGE SCALE GENOMIC DNA]</scope>
    <source>
        <strain evidence="3 4">C33</strain>
    </source>
</reference>
<evidence type="ECO:0000256" key="1">
    <source>
        <dbReference type="SAM" id="SignalP"/>
    </source>
</evidence>
<dbReference type="RefSeq" id="WP_164210029.1">
    <property type="nucleotide sequence ID" value="NZ_JAAGSC010000031.1"/>
</dbReference>
<dbReference type="PANTHER" id="PTHR44086">
    <property type="entry name" value="THIOSULFATE SULFURTRANSFERASE RDL2, MITOCHONDRIAL-RELATED"/>
    <property type="match status" value="1"/>
</dbReference>
<evidence type="ECO:0000313" key="4">
    <source>
        <dbReference type="Proteomes" id="UP000484885"/>
    </source>
</evidence>
<feature type="signal peptide" evidence="1">
    <location>
        <begin position="1"/>
        <end position="29"/>
    </location>
</feature>
<dbReference type="Gene3D" id="3.40.250.10">
    <property type="entry name" value="Rhodanese-like domain"/>
    <property type="match status" value="3"/>
</dbReference>
<comment type="caution">
    <text evidence="3">The sequence shown here is derived from an EMBL/GenBank/DDBJ whole genome shotgun (WGS) entry which is preliminary data.</text>
</comment>
<protein>
    <recommendedName>
        <fullName evidence="2">Rhodanese domain-containing protein</fullName>
    </recommendedName>
</protein>
<feature type="chain" id="PRO_5033067710" description="Rhodanese domain-containing protein" evidence="1">
    <location>
        <begin position="30"/>
        <end position="441"/>
    </location>
</feature>
<evidence type="ECO:0000259" key="2">
    <source>
        <dbReference type="PROSITE" id="PS50206"/>
    </source>
</evidence>
<dbReference type="SUPFAM" id="SSF52821">
    <property type="entry name" value="Rhodanese/Cell cycle control phosphatase"/>
    <property type="match status" value="3"/>
</dbReference>
<feature type="domain" description="Rhodanese" evidence="2">
    <location>
        <begin position="223"/>
        <end position="326"/>
    </location>
</feature>
<dbReference type="SMART" id="SM00450">
    <property type="entry name" value="RHOD"/>
    <property type="match status" value="3"/>
</dbReference>
<dbReference type="InterPro" id="IPR036873">
    <property type="entry name" value="Rhodanese-like_dom_sf"/>
</dbReference>
<name>A0A845US16_9GAMM</name>
<keyword evidence="4" id="KW-1185">Reference proteome</keyword>
<dbReference type="EMBL" id="JAAGSC010000031">
    <property type="protein sequence ID" value="NDY94633.1"/>
    <property type="molecule type" value="Genomic_DNA"/>
</dbReference>
<feature type="domain" description="Rhodanese" evidence="2">
    <location>
        <begin position="355"/>
        <end position="429"/>
    </location>
</feature>
<dbReference type="CDD" id="cd00158">
    <property type="entry name" value="RHOD"/>
    <property type="match status" value="2"/>
</dbReference>
<dbReference type="AlphaFoldDB" id="A0A845US16"/>
<proteinExistence type="predicted"/>
<accession>A0A845US16</accession>
<feature type="domain" description="Rhodanese" evidence="2">
    <location>
        <begin position="121"/>
        <end position="214"/>
    </location>
</feature>
<dbReference type="Proteomes" id="UP000484885">
    <property type="component" value="Unassembled WGS sequence"/>
</dbReference>
<dbReference type="PANTHER" id="PTHR44086:SF10">
    <property type="entry name" value="THIOSULFATE SULFURTRANSFERASE_RHODANESE-LIKE DOMAIN-CONTAINING PROTEIN 3"/>
    <property type="match status" value="1"/>
</dbReference>
<dbReference type="PROSITE" id="PS50206">
    <property type="entry name" value="RHODANESE_3"/>
    <property type="match status" value="3"/>
</dbReference>
<evidence type="ECO:0000313" key="3">
    <source>
        <dbReference type="EMBL" id="NDY94633.1"/>
    </source>
</evidence>
<organism evidence="3 4">
    <name type="scientific">Wenzhouxiangella limi</name>
    <dbReference type="NCBI Taxonomy" id="2707351"/>
    <lineage>
        <taxon>Bacteria</taxon>
        <taxon>Pseudomonadati</taxon>
        <taxon>Pseudomonadota</taxon>
        <taxon>Gammaproteobacteria</taxon>
        <taxon>Chromatiales</taxon>
        <taxon>Wenzhouxiangellaceae</taxon>
        <taxon>Wenzhouxiangella</taxon>
    </lineage>
</organism>
<sequence length="441" mass="47613">MKSKFFNTLGNLGRIGLLLAFLAPFSALAQDTETVKGRVMDISRKAETIQLNVSGQDPVVVRFDSDTQFLGADGIADVGGNELLEVTYVPGSPASTIEKIVFGLPDGVEIDTDELLAIMTADAPYLLVDTRPARRFLAATIPSSINAFPGDGADAVLGVLPEDKSELVIFYCGGPTCPYTGQAVDIAIEAGYTNVKGYQDGAPTWKKKQLPMHTDPEWLAERLNPGHVVIDTRSPAIANMEHIPTAVSMEASTFQAMTQRFIDQQQPARLPGVADKKAPIILYADSHVDQDLLTAFKELRSWGYSGVSVIKDGFDGWTSADLPTESNGLSLSINYERQLAPGAIKPAEFAAMSFPTDEVQILDVRSDEEVAAGMIPGAVHIGLDNLEDQLGQLSKDKPVIVHCSTGVRAQMAYQVLNDEGFEASFLNEEVEIDSDGDYEIL</sequence>
<gene>
    <name evidence="3" type="ORF">G3I74_02680</name>
</gene>